<keyword evidence="2" id="KW-1185">Reference proteome</keyword>
<reference evidence="1" key="1">
    <citation type="submission" date="2023-04" db="EMBL/GenBank/DDBJ databases">
        <title>Phytophthora fragariaefolia NBRC 109709.</title>
        <authorList>
            <person name="Ichikawa N."/>
            <person name="Sato H."/>
            <person name="Tonouchi N."/>
        </authorList>
    </citation>
    <scope>NUCLEOTIDE SEQUENCE</scope>
    <source>
        <strain evidence="1">NBRC 109709</strain>
    </source>
</reference>
<organism evidence="1 2">
    <name type="scientific">Phytophthora fragariaefolia</name>
    <dbReference type="NCBI Taxonomy" id="1490495"/>
    <lineage>
        <taxon>Eukaryota</taxon>
        <taxon>Sar</taxon>
        <taxon>Stramenopiles</taxon>
        <taxon>Oomycota</taxon>
        <taxon>Peronosporomycetes</taxon>
        <taxon>Peronosporales</taxon>
        <taxon>Peronosporaceae</taxon>
        <taxon>Phytophthora</taxon>
    </lineage>
</organism>
<evidence type="ECO:0000313" key="1">
    <source>
        <dbReference type="EMBL" id="GMF23277.1"/>
    </source>
</evidence>
<evidence type="ECO:0000313" key="2">
    <source>
        <dbReference type="Proteomes" id="UP001165121"/>
    </source>
</evidence>
<sequence length="74" mass="7922">MAHHRPPKNMRAGSAPAHFQIGKYHVKLERHFKLVFVLGGYQLARAKPISTGGLSYAVAGSFGLAGGPTPDHKS</sequence>
<accession>A0A9W6WYY7</accession>
<dbReference type="EMBL" id="BSXT01000280">
    <property type="protein sequence ID" value="GMF23277.1"/>
    <property type="molecule type" value="Genomic_DNA"/>
</dbReference>
<gene>
    <name evidence="1" type="ORF">Pfra01_000364500</name>
</gene>
<proteinExistence type="predicted"/>
<dbReference type="AlphaFoldDB" id="A0A9W6WYY7"/>
<comment type="caution">
    <text evidence="1">The sequence shown here is derived from an EMBL/GenBank/DDBJ whole genome shotgun (WGS) entry which is preliminary data.</text>
</comment>
<protein>
    <submittedName>
        <fullName evidence="1">Unnamed protein product</fullName>
    </submittedName>
</protein>
<name>A0A9W6WYY7_9STRA</name>
<dbReference type="Proteomes" id="UP001165121">
    <property type="component" value="Unassembled WGS sequence"/>
</dbReference>